<dbReference type="SUPFAM" id="SSF48452">
    <property type="entry name" value="TPR-like"/>
    <property type="match status" value="1"/>
</dbReference>
<comment type="caution">
    <text evidence="1">The sequence shown here is derived from an EMBL/GenBank/DDBJ whole genome shotgun (WGS) entry which is preliminary data.</text>
</comment>
<dbReference type="Gene3D" id="3.40.50.300">
    <property type="entry name" value="P-loop containing nucleotide triphosphate hydrolases"/>
    <property type="match status" value="1"/>
</dbReference>
<dbReference type="Proteomes" id="UP000736335">
    <property type="component" value="Unassembled WGS sequence"/>
</dbReference>
<dbReference type="InterPro" id="IPR027417">
    <property type="entry name" value="P-loop_NTPase"/>
</dbReference>
<reference evidence="1" key="2">
    <citation type="submission" date="2020-11" db="EMBL/GenBank/DDBJ databases">
        <authorList>
            <consortium name="DOE Joint Genome Institute"/>
            <person name="Kuo A."/>
            <person name="Miyauchi S."/>
            <person name="Kiss E."/>
            <person name="Drula E."/>
            <person name="Kohler A."/>
            <person name="Sanchez-Garcia M."/>
            <person name="Andreopoulos B."/>
            <person name="Barry K.W."/>
            <person name="Bonito G."/>
            <person name="Buee M."/>
            <person name="Carver A."/>
            <person name="Chen C."/>
            <person name="Cichocki N."/>
            <person name="Clum A."/>
            <person name="Culley D."/>
            <person name="Crous P.W."/>
            <person name="Fauchery L."/>
            <person name="Girlanda M."/>
            <person name="Hayes R."/>
            <person name="Keri Z."/>
            <person name="Labutti K."/>
            <person name="Lipzen A."/>
            <person name="Lombard V."/>
            <person name="Magnuson J."/>
            <person name="Maillard F."/>
            <person name="Morin E."/>
            <person name="Murat C."/>
            <person name="Nolan M."/>
            <person name="Ohm R."/>
            <person name="Pangilinan J."/>
            <person name="Pereira M."/>
            <person name="Perotto S."/>
            <person name="Peter M."/>
            <person name="Riley R."/>
            <person name="Sitrit Y."/>
            <person name="Stielow B."/>
            <person name="Szollosi G."/>
            <person name="Zifcakova L."/>
            <person name="Stursova M."/>
            <person name="Spatafora J.W."/>
            <person name="Tedersoo L."/>
            <person name="Vaario L.-M."/>
            <person name="Yamada A."/>
            <person name="Yan M."/>
            <person name="Wang P."/>
            <person name="Xu J."/>
            <person name="Bruns T."/>
            <person name="Baldrian P."/>
            <person name="Vilgalys R."/>
            <person name="Henrissat B."/>
            <person name="Grigoriev I.V."/>
            <person name="Hibbett D."/>
            <person name="Nagy L.G."/>
            <person name="Martin F.M."/>
        </authorList>
    </citation>
    <scope>NUCLEOTIDE SEQUENCE</scope>
    <source>
        <strain evidence="1">UH-Tt-Lm1</strain>
    </source>
</reference>
<dbReference type="Gene3D" id="1.25.40.10">
    <property type="entry name" value="Tetratricopeptide repeat domain"/>
    <property type="match status" value="1"/>
</dbReference>
<dbReference type="PANTHER" id="PTHR47691:SF3">
    <property type="entry name" value="HTH-TYPE TRANSCRIPTIONAL REGULATOR RV0890C-RELATED"/>
    <property type="match status" value="1"/>
</dbReference>
<keyword evidence="2" id="KW-1185">Reference proteome</keyword>
<dbReference type="EMBL" id="WIUZ02000011">
    <property type="protein sequence ID" value="KAF9782866.1"/>
    <property type="molecule type" value="Genomic_DNA"/>
</dbReference>
<dbReference type="OrthoDB" id="1534087at2759"/>
<dbReference type="InterPro" id="IPR019734">
    <property type="entry name" value="TPR_rpt"/>
</dbReference>
<organism evidence="1 2">
    <name type="scientific">Thelephora terrestris</name>
    <dbReference type="NCBI Taxonomy" id="56493"/>
    <lineage>
        <taxon>Eukaryota</taxon>
        <taxon>Fungi</taxon>
        <taxon>Dikarya</taxon>
        <taxon>Basidiomycota</taxon>
        <taxon>Agaricomycotina</taxon>
        <taxon>Agaricomycetes</taxon>
        <taxon>Thelephorales</taxon>
        <taxon>Thelephoraceae</taxon>
        <taxon>Thelephora</taxon>
    </lineage>
</organism>
<evidence type="ECO:0000313" key="2">
    <source>
        <dbReference type="Proteomes" id="UP000736335"/>
    </source>
</evidence>
<sequence>MMVPKPQRQKGRDAVFSKLNEAIEDLNRAKEVSKVAPAKTAFGSTSVLLPTIRDSMADRKGWVELGLACADVCRSLDRGLSCAQTDRLSRSVSEAIEELTATVVQIQRNVVETEEQDPISRILHAKNNKATIVAWRSDLDRILHVFETELALHNHVALSDVRHDVANTHEIVSDIHHDVTSTRELVSDIHRTMVKGQEGNQTIRTSQLGESPPPPPRACFGRDKLIEEIIGLVETLTPIALIGAGGIGKTSLALTVLHDDRIKKRFIRCDQFQAARANFLKRLSEAIGAGVENPKDLTPLRPFLSSKEMLIVLDNAESILDPQGTDAREIYAIVEDLSRFENICLCITSRILTVPPHCDRPVIPTLSMDSACDVFYGIYKNGGRSDIVKGLVRQLDFHALSITLLATTAVHNAWDHDRLAEEWGTDRAQVLRTDYNESLEATIELSLASPTFRKLGPNARELLRVVAFFPKGINEKNLDWLFPTISDRRGIFDKFCALSLTYRSNSFIGMLAPLRDYLGPRDPSKSPLLCTTKDRYISRLQLLGDLEPDQPGFRDSKWIRSEDVNVEHLLYVFTSLVTGSENIWDACANFIAHLFWHKPRSTMLRPMVEDLADDHHSKSRCLFGLSRLFGSIGNHLKQKQLLTHVLELERGQGNDGQVARALRELADTNRFLFISEEGIKQLREALEIDERLCDAEGQAKCWSYLAWSLFDDGQLEAAEEAGSKAMNLFLDQGREYWVCRSHRLLGLVYSYKGERGKAIQHFEAAIRIASPFDWHSQLFWSHFALADLFNDGNGLGNAQSHIEQAKLHAVDNAYSLGHAMEQQARIWRRQGRLQEAKAEALGALETFEQLGATIELGRCRNLLQDIELAE</sequence>
<dbReference type="AlphaFoldDB" id="A0A9P6L5C7"/>
<name>A0A9P6L5C7_9AGAM</name>
<gene>
    <name evidence="1" type="ORF">BJ322DRAFT_180037</name>
</gene>
<evidence type="ECO:0000313" key="1">
    <source>
        <dbReference type="EMBL" id="KAF9782866.1"/>
    </source>
</evidence>
<reference evidence="1" key="1">
    <citation type="journal article" date="2020" name="Nat. Commun.">
        <title>Large-scale genome sequencing of mycorrhizal fungi provides insights into the early evolution of symbiotic traits.</title>
        <authorList>
            <person name="Miyauchi S."/>
            <person name="Kiss E."/>
            <person name="Kuo A."/>
            <person name="Drula E."/>
            <person name="Kohler A."/>
            <person name="Sanchez-Garcia M."/>
            <person name="Morin E."/>
            <person name="Andreopoulos B."/>
            <person name="Barry K.W."/>
            <person name="Bonito G."/>
            <person name="Buee M."/>
            <person name="Carver A."/>
            <person name="Chen C."/>
            <person name="Cichocki N."/>
            <person name="Clum A."/>
            <person name="Culley D."/>
            <person name="Crous P.W."/>
            <person name="Fauchery L."/>
            <person name="Girlanda M."/>
            <person name="Hayes R.D."/>
            <person name="Keri Z."/>
            <person name="LaButti K."/>
            <person name="Lipzen A."/>
            <person name="Lombard V."/>
            <person name="Magnuson J."/>
            <person name="Maillard F."/>
            <person name="Murat C."/>
            <person name="Nolan M."/>
            <person name="Ohm R.A."/>
            <person name="Pangilinan J."/>
            <person name="Pereira M.F."/>
            <person name="Perotto S."/>
            <person name="Peter M."/>
            <person name="Pfister S."/>
            <person name="Riley R."/>
            <person name="Sitrit Y."/>
            <person name="Stielow J.B."/>
            <person name="Szollosi G."/>
            <person name="Zifcakova L."/>
            <person name="Stursova M."/>
            <person name="Spatafora J.W."/>
            <person name="Tedersoo L."/>
            <person name="Vaario L.M."/>
            <person name="Yamada A."/>
            <person name="Yan M."/>
            <person name="Wang P."/>
            <person name="Xu J."/>
            <person name="Bruns T."/>
            <person name="Baldrian P."/>
            <person name="Vilgalys R."/>
            <person name="Dunand C."/>
            <person name="Henrissat B."/>
            <person name="Grigoriev I.V."/>
            <person name="Hibbett D."/>
            <person name="Nagy L.G."/>
            <person name="Martin F.M."/>
        </authorList>
    </citation>
    <scope>NUCLEOTIDE SEQUENCE</scope>
    <source>
        <strain evidence="1">UH-Tt-Lm1</strain>
    </source>
</reference>
<dbReference type="PANTHER" id="PTHR47691">
    <property type="entry name" value="REGULATOR-RELATED"/>
    <property type="match status" value="1"/>
</dbReference>
<proteinExistence type="predicted"/>
<accession>A0A9P6L5C7</accession>
<dbReference type="SMART" id="SM00028">
    <property type="entry name" value="TPR"/>
    <property type="match status" value="3"/>
</dbReference>
<evidence type="ECO:0008006" key="3">
    <source>
        <dbReference type="Google" id="ProtNLM"/>
    </source>
</evidence>
<dbReference type="SUPFAM" id="SSF52540">
    <property type="entry name" value="P-loop containing nucleoside triphosphate hydrolases"/>
    <property type="match status" value="1"/>
</dbReference>
<protein>
    <recommendedName>
        <fullName evidence="3">NB-ARC domain-containing protein</fullName>
    </recommendedName>
</protein>
<dbReference type="InterPro" id="IPR011990">
    <property type="entry name" value="TPR-like_helical_dom_sf"/>
</dbReference>